<evidence type="ECO:0000313" key="2">
    <source>
        <dbReference type="EMBL" id="KAK9276362.1"/>
    </source>
</evidence>
<dbReference type="Proteomes" id="UP001415857">
    <property type="component" value="Unassembled WGS sequence"/>
</dbReference>
<reference evidence="2 3" key="1">
    <citation type="journal article" date="2024" name="Plant J.">
        <title>Genome sequences and population genomics reveal climatic adaptation and genomic divergence between two closely related sweetgum species.</title>
        <authorList>
            <person name="Xu W.Q."/>
            <person name="Ren C.Q."/>
            <person name="Zhang X.Y."/>
            <person name="Comes H.P."/>
            <person name="Liu X.H."/>
            <person name="Li Y.G."/>
            <person name="Kettle C.J."/>
            <person name="Jalonen R."/>
            <person name="Gaisberger H."/>
            <person name="Ma Y.Z."/>
            <person name="Qiu Y.X."/>
        </authorList>
    </citation>
    <scope>NUCLEOTIDE SEQUENCE [LARGE SCALE GENOMIC DNA]</scope>
    <source>
        <strain evidence="2">Hangzhou</strain>
    </source>
</reference>
<gene>
    <name evidence="2" type="ORF">L1049_005895</name>
</gene>
<feature type="compositionally biased region" description="Polar residues" evidence="1">
    <location>
        <begin position="127"/>
        <end position="136"/>
    </location>
</feature>
<sequence length="166" mass="18432">MLGRGEDSNNNGNALPDSAADKDMRLLKDAEQKLYPGCENYTNLSFISKLLHLKKDNRWSDESCTMVLELLKEALPDGESLPSSYSEAERIIRDQGLENMTEDQKSEEVLRRGQAGHMRGHGACPKPTTSTAGQRICTQLKRKKKGIRRHAEAGYEGLAVIGEGQE</sequence>
<organism evidence="2 3">
    <name type="scientific">Liquidambar formosana</name>
    <name type="common">Formosan gum</name>
    <dbReference type="NCBI Taxonomy" id="63359"/>
    <lineage>
        <taxon>Eukaryota</taxon>
        <taxon>Viridiplantae</taxon>
        <taxon>Streptophyta</taxon>
        <taxon>Embryophyta</taxon>
        <taxon>Tracheophyta</taxon>
        <taxon>Spermatophyta</taxon>
        <taxon>Magnoliopsida</taxon>
        <taxon>eudicotyledons</taxon>
        <taxon>Gunneridae</taxon>
        <taxon>Pentapetalae</taxon>
        <taxon>Saxifragales</taxon>
        <taxon>Altingiaceae</taxon>
        <taxon>Liquidambar</taxon>
    </lineage>
</organism>
<keyword evidence="3" id="KW-1185">Reference proteome</keyword>
<proteinExistence type="predicted"/>
<feature type="region of interest" description="Disordered" evidence="1">
    <location>
        <begin position="1"/>
        <end position="23"/>
    </location>
</feature>
<feature type="region of interest" description="Disordered" evidence="1">
    <location>
        <begin position="101"/>
        <end position="136"/>
    </location>
</feature>
<evidence type="ECO:0000256" key="1">
    <source>
        <dbReference type="SAM" id="MobiDB-lite"/>
    </source>
</evidence>
<comment type="caution">
    <text evidence="2">The sequence shown here is derived from an EMBL/GenBank/DDBJ whole genome shotgun (WGS) entry which is preliminary data.</text>
</comment>
<protein>
    <submittedName>
        <fullName evidence="2">Uncharacterized protein</fullName>
    </submittedName>
</protein>
<feature type="compositionally biased region" description="Basic and acidic residues" evidence="1">
    <location>
        <begin position="101"/>
        <end position="111"/>
    </location>
</feature>
<dbReference type="EMBL" id="JBBPBK010000010">
    <property type="protein sequence ID" value="KAK9276362.1"/>
    <property type="molecule type" value="Genomic_DNA"/>
</dbReference>
<evidence type="ECO:0000313" key="3">
    <source>
        <dbReference type="Proteomes" id="UP001415857"/>
    </source>
</evidence>
<dbReference type="AlphaFoldDB" id="A0AAP0RG56"/>
<accession>A0AAP0RG56</accession>
<name>A0AAP0RG56_LIQFO</name>